<keyword evidence="3" id="KW-1185">Reference proteome</keyword>
<accession>W9SL94</accession>
<proteinExistence type="predicted"/>
<evidence type="ECO:0000313" key="3">
    <source>
        <dbReference type="Proteomes" id="UP000030645"/>
    </source>
</evidence>
<dbReference type="PANTHER" id="PTHR35764">
    <property type="entry name" value="PROTEIN SHORTAGE IN CHIASMATA 1"/>
    <property type="match status" value="1"/>
</dbReference>
<reference evidence="3" key="1">
    <citation type="submission" date="2013-01" db="EMBL/GenBank/DDBJ databases">
        <title>Draft Genome Sequence of a Mulberry Tree, Morus notabilis C.K. Schneid.</title>
        <authorList>
            <person name="He N."/>
            <person name="Zhao S."/>
        </authorList>
    </citation>
    <scope>NUCLEOTIDE SEQUENCE</scope>
</reference>
<evidence type="ECO:0008006" key="4">
    <source>
        <dbReference type="Google" id="ProtNLM"/>
    </source>
</evidence>
<sequence>MRSRFSDSDFIVTALSQSLETLAFLQLPVPQVSPSPPISTFSDLLFLCFGSTFNVSLRIDKLPVETALSKFFSDVLPQNVDIGAEDFEGDVSCASREISGSRGYEDELSEETKVLNGEKDVESQKPSVSKAIGVEVPKKSNGSAVDDKITPRYELTQFETPELDVFAENASFFENEGIQILSKAPEIEEYLDMLKPGLSTHYPREFQSIISVEKITFEYPTGKKDNVQDDCSFQDQIHFNQITFPVVEADEIVLEQIEGFAMEEKLLSLFENCELQLSQKDNLDIGDKELLGSKGDDISRLLSDHYLSFHSFGSELGSLDNFPEVDLIRLVEISHIKIISGVQGTSGFDGFLSDKPVVYEEFDILDVDSSQIFEALLNGQTASEPETCDWMFNEDTKFKDFNKLIVSHELTLVDETFKSLPVPVICDHEKVRSFYTIIEGKLANLRPHPLSALDGIYLDWHLLEDDTYRSKTYFYENVLKDMGSHSIDDDWDSFGDKNVVYDFIFSDDSLYGFSTDENAESMEFLSDVFIPSSITEAVEPVSRFPQPDKGEQVAKKTSERASLLFKSMSQSNDLDFFLNAQKATRTNSEPAIRAVQNNATSPKNPQGNSVAAISQGGESITISDMDENANKHKKLFNYLSMEEEYDMRAKEATDKAEAYSMPLPIPSMPFVKESNDSIKEYDTRAKEATDKVESYSVPLPVPSMPFVKESNDSMESFPETVIVVNTQTLDKEMIVSRRSTYQRILAMEKEGAQVVERDSDLPVDIIVNSAICLAWYDCRNIGKKASDSDEASSCLPLCIENIATNVLTLLSFNFSGCIMVFEGENSFLSTVMEHSDGFYAAAASLGIDVQLFCSSSSELTDEIIMSCIGCATRGVYPRMPESETLAESFLTKFPSVNPLTAHAILSSGDMLIEFLERSNEYRIRAIQKYHVPNESIALLGALCKYGELEESRSMMTNCSSSVSSGTDSKNFDLNVASKRKRWEYGGMLHKNDTHMDELLHIDPVNQFSKDSLDPSSVAKPYNPFMSKDPETFHELRKPRLCRSNLFHQEQGLDVSAMMDPSIVPKPRDFQKSEEPQMFKKIRKPELSFNEKLSGQLQGTGVAMLKNFDLHNINSSDFLFEDEKGEVIDLTGSPGSGKEFFSIADPITYVMPEIEKDATRKSKTIRRLSFGKNHQTTFSTSAEIFSGKNIWNSVEDKRHNLQAGVKSYSDTDLGNDLSFLRHPDKLVKNCFKETPAENSHRVQFQEKESSYYEFGGTPLSNALSFSSPGQKSPWTRDFLDRIREKSKSRLRNQSLHCDSSEPCYGGLRSISKVTKRRSPSILEFFKYQGGSTARRIPQQKKQKLSMQSSSSSKGIKNSASASILRTWTPIDKRSRQTLSFAMNNGESQTKLVWNEGTPNLRKKF</sequence>
<dbReference type="eggNOG" id="ENOG502QT2G">
    <property type="taxonomic scope" value="Eukaryota"/>
</dbReference>
<dbReference type="EMBL" id="KE345785">
    <property type="protein sequence ID" value="EXC15980.1"/>
    <property type="molecule type" value="Genomic_DNA"/>
</dbReference>
<protein>
    <recommendedName>
        <fullName evidence="4">Protein SHORTAGE IN CHIASMATA 1</fullName>
    </recommendedName>
</protein>
<dbReference type="PANTHER" id="PTHR35764:SF1">
    <property type="entry name" value="PROTEIN SHORTAGE IN CHIASMATA 1"/>
    <property type="match status" value="1"/>
</dbReference>
<feature type="compositionally biased region" description="Low complexity" evidence="1">
    <location>
        <begin position="1343"/>
        <end position="1356"/>
    </location>
</feature>
<feature type="region of interest" description="Disordered" evidence="1">
    <location>
        <begin position="1331"/>
        <end position="1356"/>
    </location>
</feature>
<dbReference type="InterPro" id="IPR038824">
    <property type="entry name" value="SHOC1-like"/>
</dbReference>
<evidence type="ECO:0000313" key="2">
    <source>
        <dbReference type="EMBL" id="EXC15980.1"/>
    </source>
</evidence>
<gene>
    <name evidence="2" type="ORF">L484_015783</name>
</gene>
<name>W9SL94_9ROSA</name>
<organism evidence="2 3">
    <name type="scientific">Morus notabilis</name>
    <dbReference type="NCBI Taxonomy" id="981085"/>
    <lineage>
        <taxon>Eukaryota</taxon>
        <taxon>Viridiplantae</taxon>
        <taxon>Streptophyta</taxon>
        <taxon>Embryophyta</taxon>
        <taxon>Tracheophyta</taxon>
        <taxon>Spermatophyta</taxon>
        <taxon>Magnoliopsida</taxon>
        <taxon>eudicotyledons</taxon>
        <taxon>Gunneridae</taxon>
        <taxon>Pentapetalae</taxon>
        <taxon>rosids</taxon>
        <taxon>fabids</taxon>
        <taxon>Rosales</taxon>
        <taxon>Moraceae</taxon>
        <taxon>Moreae</taxon>
        <taxon>Morus</taxon>
    </lineage>
</organism>
<evidence type="ECO:0000256" key="1">
    <source>
        <dbReference type="SAM" id="MobiDB-lite"/>
    </source>
</evidence>
<dbReference type="GO" id="GO:0000712">
    <property type="term" value="P:resolution of meiotic recombination intermediates"/>
    <property type="evidence" value="ECO:0007669"/>
    <property type="project" value="TreeGrafter"/>
</dbReference>
<dbReference type="STRING" id="981085.W9SL94"/>
<dbReference type="Proteomes" id="UP000030645">
    <property type="component" value="Unassembled WGS sequence"/>
</dbReference>